<organism evidence="1 2">
    <name type="scientific">Colletotrichum gloeosporioides (strain Cg-14)</name>
    <name type="common">Anthracnose fungus</name>
    <name type="synonym">Glomerella cingulata</name>
    <dbReference type="NCBI Taxonomy" id="1237896"/>
    <lineage>
        <taxon>Eukaryota</taxon>
        <taxon>Fungi</taxon>
        <taxon>Dikarya</taxon>
        <taxon>Ascomycota</taxon>
        <taxon>Pezizomycotina</taxon>
        <taxon>Sordariomycetes</taxon>
        <taxon>Hypocreomycetidae</taxon>
        <taxon>Glomerellales</taxon>
        <taxon>Glomerellaceae</taxon>
        <taxon>Colletotrichum</taxon>
        <taxon>Colletotrichum gloeosporioides species complex</taxon>
    </lineage>
</organism>
<dbReference type="EMBL" id="AMYD01003471">
    <property type="protein sequence ID" value="EQB46275.1"/>
    <property type="molecule type" value="Genomic_DNA"/>
</dbReference>
<dbReference type="Proteomes" id="UP000015530">
    <property type="component" value="Unassembled WGS sequence"/>
</dbReference>
<comment type="caution">
    <text evidence="1">The sequence shown here is derived from an EMBL/GenBank/DDBJ whole genome shotgun (WGS) entry which is preliminary data.</text>
</comment>
<evidence type="ECO:0000313" key="1">
    <source>
        <dbReference type="EMBL" id="EQB46275.1"/>
    </source>
</evidence>
<accession>T0LD68</accession>
<protein>
    <submittedName>
        <fullName evidence="1">Uncharacterized protein</fullName>
    </submittedName>
</protein>
<dbReference type="AlphaFoldDB" id="T0LD68"/>
<proteinExistence type="predicted"/>
<dbReference type="HOGENOM" id="CLU_3413098_0_0_1"/>
<gene>
    <name evidence="1" type="ORF">CGLO_14686</name>
</gene>
<evidence type="ECO:0000313" key="2">
    <source>
        <dbReference type="Proteomes" id="UP000015530"/>
    </source>
</evidence>
<reference evidence="2" key="1">
    <citation type="journal article" date="2013" name="Mol. Plant Microbe Interact.">
        <title>Global aspects of pacC regulation of pathogenicity genes in Colletotrichum gloeosporioides as revealed by transcriptome analysis.</title>
        <authorList>
            <person name="Alkan N."/>
            <person name="Meng X."/>
            <person name="Friedlander G."/>
            <person name="Reuveni E."/>
            <person name="Sukno S."/>
            <person name="Sherman A."/>
            <person name="Thon M."/>
            <person name="Fluhr R."/>
            <person name="Prusky D."/>
        </authorList>
    </citation>
    <scope>NUCLEOTIDE SEQUENCE [LARGE SCALE GENOMIC DNA]</scope>
    <source>
        <strain evidence="2">Cg-14</strain>
    </source>
</reference>
<name>T0LD68_COLGC</name>
<sequence length="28" mass="3020">MASDEFLCLSKAYSGNEMGADFSSLAKF</sequence>